<accession>A0A8T3B7U8</accession>
<gene>
    <name evidence="1" type="ORF">KFK09_015982</name>
</gene>
<dbReference type="Proteomes" id="UP000829196">
    <property type="component" value="Unassembled WGS sequence"/>
</dbReference>
<evidence type="ECO:0000313" key="2">
    <source>
        <dbReference type="Proteomes" id="UP000829196"/>
    </source>
</evidence>
<dbReference type="AlphaFoldDB" id="A0A8T3B7U8"/>
<sequence length="65" mass="7543">MINTSSSHTAEQGRMSLFYDEVMHIVCYYHNLEIYDGYIKNSPYFFCSFLTHNRKIVSPNKAAAS</sequence>
<evidence type="ECO:0000313" key="1">
    <source>
        <dbReference type="EMBL" id="KAI0505025.1"/>
    </source>
</evidence>
<dbReference type="EMBL" id="JAGYWB010000011">
    <property type="protein sequence ID" value="KAI0505025.1"/>
    <property type="molecule type" value="Genomic_DNA"/>
</dbReference>
<protein>
    <submittedName>
        <fullName evidence="1">Uncharacterized protein</fullName>
    </submittedName>
</protein>
<organism evidence="1 2">
    <name type="scientific">Dendrobium nobile</name>
    <name type="common">Orchid</name>
    <dbReference type="NCBI Taxonomy" id="94219"/>
    <lineage>
        <taxon>Eukaryota</taxon>
        <taxon>Viridiplantae</taxon>
        <taxon>Streptophyta</taxon>
        <taxon>Embryophyta</taxon>
        <taxon>Tracheophyta</taxon>
        <taxon>Spermatophyta</taxon>
        <taxon>Magnoliopsida</taxon>
        <taxon>Liliopsida</taxon>
        <taxon>Asparagales</taxon>
        <taxon>Orchidaceae</taxon>
        <taxon>Epidendroideae</taxon>
        <taxon>Malaxideae</taxon>
        <taxon>Dendrobiinae</taxon>
        <taxon>Dendrobium</taxon>
    </lineage>
</organism>
<comment type="caution">
    <text evidence="1">The sequence shown here is derived from an EMBL/GenBank/DDBJ whole genome shotgun (WGS) entry which is preliminary data.</text>
</comment>
<keyword evidence="2" id="KW-1185">Reference proteome</keyword>
<reference evidence="1" key="1">
    <citation type="journal article" date="2022" name="Front. Genet.">
        <title>Chromosome-Scale Assembly of the Dendrobium nobile Genome Provides Insights Into the Molecular Mechanism of the Biosynthesis of the Medicinal Active Ingredient of Dendrobium.</title>
        <authorList>
            <person name="Xu Q."/>
            <person name="Niu S.-C."/>
            <person name="Li K.-L."/>
            <person name="Zheng P.-J."/>
            <person name="Zhang X.-J."/>
            <person name="Jia Y."/>
            <person name="Liu Y."/>
            <person name="Niu Y.-X."/>
            <person name="Yu L.-H."/>
            <person name="Chen D.-F."/>
            <person name="Zhang G.-Q."/>
        </authorList>
    </citation>
    <scope>NUCLEOTIDE SEQUENCE</scope>
    <source>
        <tissue evidence="1">Leaf</tissue>
    </source>
</reference>
<proteinExistence type="predicted"/>
<name>A0A8T3B7U8_DENNO</name>